<organism evidence="1 2">
    <name type="scientific">Pseudonocardia benzenivorans</name>
    <dbReference type="NCBI Taxonomy" id="228005"/>
    <lineage>
        <taxon>Bacteria</taxon>
        <taxon>Bacillati</taxon>
        <taxon>Actinomycetota</taxon>
        <taxon>Actinomycetes</taxon>
        <taxon>Pseudonocardiales</taxon>
        <taxon>Pseudonocardiaceae</taxon>
        <taxon>Pseudonocardia</taxon>
    </lineage>
</organism>
<proteinExistence type="predicted"/>
<dbReference type="Gene3D" id="1.10.540.10">
    <property type="entry name" value="Acyl-CoA dehydrogenase/oxidase, N-terminal domain"/>
    <property type="match status" value="1"/>
</dbReference>
<keyword evidence="2" id="KW-1185">Reference proteome</keyword>
<gene>
    <name evidence="1" type="ORF">ACFQ34_07480</name>
</gene>
<name>A0ABW3VFI6_9PSEU</name>
<accession>A0ABW3VFI6</accession>
<dbReference type="SUPFAM" id="SSF56645">
    <property type="entry name" value="Acyl-CoA dehydrogenase NM domain-like"/>
    <property type="match status" value="1"/>
</dbReference>
<dbReference type="Gene3D" id="2.40.110.10">
    <property type="entry name" value="Butyryl-CoA Dehydrogenase, subunit A, domain 2"/>
    <property type="match status" value="1"/>
</dbReference>
<dbReference type="EMBL" id="JBHTMB010000050">
    <property type="protein sequence ID" value="MFD1233120.1"/>
    <property type="molecule type" value="Genomic_DNA"/>
</dbReference>
<dbReference type="InterPro" id="IPR009100">
    <property type="entry name" value="AcylCoA_DH/oxidase_NM_dom_sf"/>
</dbReference>
<evidence type="ECO:0008006" key="3">
    <source>
        <dbReference type="Google" id="ProtNLM"/>
    </source>
</evidence>
<evidence type="ECO:0000313" key="1">
    <source>
        <dbReference type="EMBL" id="MFD1233120.1"/>
    </source>
</evidence>
<dbReference type="InterPro" id="IPR046373">
    <property type="entry name" value="Acyl-CoA_Oxase/DH_mid-dom_sf"/>
</dbReference>
<reference evidence="2" key="1">
    <citation type="journal article" date="2019" name="Int. J. Syst. Evol. Microbiol.">
        <title>The Global Catalogue of Microorganisms (GCM) 10K type strain sequencing project: providing services to taxonomists for standard genome sequencing and annotation.</title>
        <authorList>
            <consortium name="The Broad Institute Genomics Platform"/>
            <consortium name="The Broad Institute Genome Sequencing Center for Infectious Disease"/>
            <person name="Wu L."/>
            <person name="Ma J."/>
        </authorList>
    </citation>
    <scope>NUCLEOTIDE SEQUENCE [LARGE SCALE GENOMIC DNA]</scope>
    <source>
        <strain evidence="2">CCUG 49018</strain>
    </source>
</reference>
<dbReference type="InterPro" id="IPR037069">
    <property type="entry name" value="AcylCoA_DH/ox_N_sf"/>
</dbReference>
<protein>
    <recommendedName>
        <fullName evidence="3">Alkylation response protein AidB-like acyl-CoA dehydrogenase</fullName>
    </recommendedName>
</protein>
<sequence length="387" mass="40432">MPTVEELFAPPPEVAAHPAVTAMTRLCDDVIGPHAPAADDPARGVDPAHLRALAAAGLLSVRVPVAEGGFGATQRVDIETVELLAGACGATWFVVTQHRNPQGDSAGPIKGVPEHAYRRGPAAARHRPGLAAGTTTAGIAIAHIRRPGTPAVRADPAPGGGWRLTGTADWCTGWGLTDMTMVAAHTSAGTTASGRFVFALVPTAQRPGLRAGPPQPLAVMGGTRTVALQLDDMAVAPDEVLLDVDAQAWLAADAVRTADTRPATLGLLRRVLVELERLGVQRDRPEAVDAALQLGERGAALRAEAHALLVDVPAGERLRERAQLRGEIAELTVRSANALVAARAGGAMLLSSPEQRWAREASFHLVQGQTELLRRTQLAAFAHPGQH</sequence>
<comment type="caution">
    <text evidence="1">The sequence shown here is derived from an EMBL/GenBank/DDBJ whole genome shotgun (WGS) entry which is preliminary data.</text>
</comment>
<evidence type="ECO:0000313" key="2">
    <source>
        <dbReference type="Proteomes" id="UP001597182"/>
    </source>
</evidence>
<dbReference type="RefSeq" id="WP_339125982.1">
    <property type="nucleotide sequence ID" value="NZ_BAABKS010000053.1"/>
</dbReference>
<dbReference type="Proteomes" id="UP001597182">
    <property type="component" value="Unassembled WGS sequence"/>
</dbReference>